<evidence type="ECO:0000313" key="1">
    <source>
        <dbReference type="EMBL" id="OGG44112.1"/>
    </source>
</evidence>
<evidence type="ECO:0000313" key="2">
    <source>
        <dbReference type="Proteomes" id="UP000178606"/>
    </source>
</evidence>
<dbReference type="Pfam" id="PF11367">
    <property type="entry name" value="Tail_completion_gp17"/>
    <property type="match status" value="1"/>
</dbReference>
<reference evidence="1 2" key="1">
    <citation type="journal article" date="2016" name="Nat. Commun.">
        <title>Thousands of microbial genomes shed light on interconnected biogeochemical processes in an aquifer system.</title>
        <authorList>
            <person name="Anantharaman K."/>
            <person name="Brown C.T."/>
            <person name="Hug L.A."/>
            <person name="Sharon I."/>
            <person name="Castelle C.J."/>
            <person name="Probst A.J."/>
            <person name="Thomas B.C."/>
            <person name="Singh A."/>
            <person name="Wilkins M.J."/>
            <person name="Karaoz U."/>
            <person name="Brodie E.L."/>
            <person name="Williams K.H."/>
            <person name="Hubbard S.S."/>
            <person name="Banfield J.F."/>
        </authorList>
    </citation>
    <scope>NUCLEOTIDE SEQUENCE [LARGE SCALE GENOMIC DNA]</scope>
    <source>
        <strain evidence="2">RIFCSPLOWO2_12_FULL_64_10</strain>
    </source>
</reference>
<dbReference type="EMBL" id="MFKF01000416">
    <property type="protein sequence ID" value="OGG44112.1"/>
    <property type="molecule type" value="Genomic_DNA"/>
</dbReference>
<dbReference type="InterPro" id="IPR053745">
    <property type="entry name" value="Viral_Tail_Comp_sf"/>
</dbReference>
<proteinExistence type="predicted"/>
<dbReference type="InterPro" id="IPR021508">
    <property type="entry name" value="Gp17-like"/>
</dbReference>
<dbReference type="AlphaFoldDB" id="A0A1F6C508"/>
<evidence type="ECO:0008006" key="3">
    <source>
        <dbReference type="Google" id="ProtNLM"/>
    </source>
</evidence>
<gene>
    <name evidence="1" type="ORF">A3F84_27770</name>
</gene>
<organism evidence="1 2">
    <name type="scientific">Handelsmanbacteria sp. (strain RIFCSPLOWO2_12_FULL_64_10)</name>
    <dbReference type="NCBI Taxonomy" id="1817868"/>
    <lineage>
        <taxon>Bacteria</taxon>
        <taxon>Candidatus Handelsmaniibacteriota</taxon>
    </lineage>
</organism>
<dbReference type="Gene3D" id="3.30.2000.30">
    <property type="match status" value="1"/>
</dbReference>
<comment type="caution">
    <text evidence="1">The sequence shown here is derived from an EMBL/GenBank/DDBJ whole genome shotgun (WGS) entry which is preliminary data.</text>
</comment>
<name>A0A1F6C508_HANXR</name>
<protein>
    <recommendedName>
        <fullName evidence="3">DUF3168 domain-containing protein</fullName>
    </recommendedName>
</protein>
<dbReference type="Proteomes" id="UP000178606">
    <property type="component" value="Unassembled WGS sequence"/>
</dbReference>
<sequence>MSIESGLYDHLRRNGAIADLVGSRIYPQQAERDASLPLIVYQRISTQRGRYNLRTTSGLAGPRIQLDCYGSTYAETKDVADAVLDLIDGYKGLLGASTFTAQGIFVEDERDSQESAGGGSESPTHRIGIDVVIWYGT</sequence>
<accession>A0A1F6C508</accession>